<dbReference type="InterPro" id="IPR050682">
    <property type="entry name" value="ModA/WtpA"/>
</dbReference>
<dbReference type="RefSeq" id="WP_140917104.1">
    <property type="nucleotide sequence ID" value="NZ_CP071407.1"/>
</dbReference>
<organism evidence="1 2">
    <name type="scientific">Pantoea deleyi</name>
    <dbReference type="NCBI Taxonomy" id="470932"/>
    <lineage>
        <taxon>Bacteria</taxon>
        <taxon>Pseudomonadati</taxon>
        <taxon>Pseudomonadota</taxon>
        <taxon>Gammaproteobacteria</taxon>
        <taxon>Enterobacterales</taxon>
        <taxon>Erwiniaceae</taxon>
        <taxon>Pantoea</taxon>
    </lineage>
</organism>
<dbReference type="Gene3D" id="3.40.190.10">
    <property type="entry name" value="Periplasmic binding protein-like II"/>
    <property type="match status" value="2"/>
</dbReference>
<proteinExistence type="predicted"/>
<dbReference type="Proteomes" id="UP000317747">
    <property type="component" value="Unassembled WGS sequence"/>
</dbReference>
<evidence type="ECO:0000313" key="2">
    <source>
        <dbReference type="Proteomes" id="UP000317747"/>
    </source>
</evidence>
<dbReference type="EMBL" id="VHJA01000055">
    <property type="protein sequence ID" value="TPV41611.1"/>
    <property type="molecule type" value="Genomic_DNA"/>
</dbReference>
<dbReference type="GO" id="GO:0015689">
    <property type="term" value="P:molybdate ion transport"/>
    <property type="evidence" value="ECO:0007669"/>
    <property type="project" value="TreeGrafter"/>
</dbReference>
<dbReference type="SUPFAM" id="SSF53850">
    <property type="entry name" value="Periplasmic binding protein-like II"/>
    <property type="match status" value="1"/>
</dbReference>
<dbReference type="GO" id="GO:0030973">
    <property type="term" value="F:molybdate ion binding"/>
    <property type="evidence" value="ECO:0007669"/>
    <property type="project" value="TreeGrafter"/>
</dbReference>
<dbReference type="PANTHER" id="PTHR30632:SF0">
    <property type="entry name" value="SULFATE-BINDING PROTEIN"/>
    <property type="match status" value="1"/>
</dbReference>
<dbReference type="OrthoDB" id="516817at2"/>
<accession>A0A506Q6D3</accession>
<reference evidence="1 2" key="1">
    <citation type="submission" date="2019-06" db="EMBL/GenBank/DDBJ databases">
        <title>Taxogenomics and systematics of the genus Pantoea.</title>
        <authorList>
            <person name="Tambong J.T."/>
        </authorList>
    </citation>
    <scope>NUCLEOTIDE SEQUENCE [LARGE SCALE GENOMIC DNA]</scope>
    <source>
        <strain evidence="1 2">LMG 24200</strain>
    </source>
</reference>
<dbReference type="AlphaFoldDB" id="A0A506Q6D3"/>
<gene>
    <name evidence="1" type="ORF">FJW01_10380</name>
</gene>
<keyword evidence="2" id="KW-1185">Reference proteome</keyword>
<dbReference type="PANTHER" id="PTHR30632">
    <property type="entry name" value="MOLYBDATE-BINDING PERIPLASMIC PROTEIN"/>
    <property type="match status" value="1"/>
</dbReference>
<evidence type="ECO:0000313" key="1">
    <source>
        <dbReference type="EMBL" id="TPV41611.1"/>
    </source>
</evidence>
<protein>
    <submittedName>
        <fullName evidence="1">Molybdenum ABC transporter substrate-binding protein</fullName>
    </submittedName>
</protein>
<dbReference type="Pfam" id="PF13531">
    <property type="entry name" value="SBP_bac_11"/>
    <property type="match status" value="1"/>
</dbReference>
<sequence>MLRVAVAGSLKPVWPALMASFPAPVETRSGPAGLLREEIEAGLVCDLFVSASEEHPQRLRQAGQALATLPFATNTLCLTVRSDRLQAGDDWFTLLTRDRLRIATSTPGDDPGGDYAQQLFSRMGKAGEAVRQRARARVGGRHSPPIPPGRLAAEWLILEDRADLFIGYASYRAALRRIAGLTVMAIPPAFNPVARYCCAILTPEAQPLAGFLLTDWAQARLREAGFGGAPQAHSPA</sequence>
<name>A0A506Q6D3_9GAMM</name>
<comment type="caution">
    <text evidence="1">The sequence shown here is derived from an EMBL/GenBank/DDBJ whole genome shotgun (WGS) entry which is preliminary data.</text>
</comment>